<dbReference type="EMBL" id="JAVDTX010000001">
    <property type="protein sequence ID" value="MDR6843606.1"/>
    <property type="molecule type" value="Genomic_DNA"/>
</dbReference>
<dbReference type="PANTHER" id="PTHR11078">
    <property type="entry name" value="N UTILIZATION SUBSTANCE PROTEIN B-RELATED"/>
    <property type="match status" value="1"/>
</dbReference>
<accession>A0ABU1RXX2</accession>
<name>A0ABU1RXX2_9FLAO</name>
<dbReference type="Gene3D" id="1.10.940.10">
    <property type="entry name" value="NusB-like"/>
    <property type="match status" value="1"/>
</dbReference>
<dbReference type="Proteomes" id="UP001261871">
    <property type="component" value="Unassembled WGS sequence"/>
</dbReference>
<feature type="domain" description="NusB/RsmB/TIM44" evidence="6">
    <location>
        <begin position="205"/>
        <end position="298"/>
    </location>
</feature>
<keyword evidence="4" id="KW-0805">Transcription regulation</keyword>
<dbReference type="InterPro" id="IPR006027">
    <property type="entry name" value="NusB_RsmB_TIM44"/>
</dbReference>
<comment type="similarity">
    <text evidence="1">Belongs to the NusB family.</text>
</comment>
<dbReference type="Pfam" id="PF01029">
    <property type="entry name" value="NusB"/>
    <property type="match status" value="1"/>
</dbReference>
<evidence type="ECO:0000259" key="6">
    <source>
        <dbReference type="Pfam" id="PF01029"/>
    </source>
</evidence>
<evidence type="ECO:0000313" key="8">
    <source>
        <dbReference type="Proteomes" id="UP001261871"/>
    </source>
</evidence>
<evidence type="ECO:0000256" key="3">
    <source>
        <dbReference type="ARBA" id="ARBA00022884"/>
    </source>
</evidence>
<comment type="caution">
    <text evidence="7">The sequence shown here is derived from an EMBL/GenBank/DDBJ whole genome shotgun (WGS) entry which is preliminary data.</text>
</comment>
<evidence type="ECO:0000256" key="1">
    <source>
        <dbReference type="ARBA" id="ARBA00005952"/>
    </source>
</evidence>
<dbReference type="PANTHER" id="PTHR11078:SF3">
    <property type="entry name" value="ANTITERMINATION NUSB DOMAIN-CONTAINING PROTEIN"/>
    <property type="match status" value="1"/>
</dbReference>
<keyword evidence="2" id="KW-0889">Transcription antitermination</keyword>
<evidence type="ECO:0000256" key="4">
    <source>
        <dbReference type="ARBA" id="ARBA00023015"/>
    </source>
</evidence>
<dbReference type="SUPFAM" id="SSF48013">
    <property type="entry name" value="NusB-like"/>
    <property type="match status" value="1"/>
</dbReference>
<gene>
    <name evidence="7" type="ORF">J2W95_000286</name>
</gene>
<keyword evidence="8" id="KW-1185">Reference proteome</keyword>
<dbReference type="InterPro" id="IPR011605">
    <property type="entry name" value="NusB_fam"/>
</dbReference>
<protein>
    <submittedName>
        <fullName evidence="7">N utilization substance protein B</fullName>
    </submittedName>
</protein>
<evidence type="ECO:0000256" key="5">
    <source>
        <dbReference type="ARBA" id="ARBA00023163"/>
    </source>
</evidence>
<proteinExistence type="inferred from homology"/>
<dbReference type="NCBIfam" id="TIGR01951">
    <property type="entry name" value="nusB"/>
    <property type="match status" value="1"/>
</dbReference>
<sequence>MVNRRHIRVKVMQSIYAMHQNGSDNLEKEEKFLFYSIDAIQDLYLIMLSSLIEICKKETVFLHLSSQKHLATKEERNPNEKFIKNSIFQILAENNSLSIALENRSINNWALNDDYIILLLNAIKESDLYAKYMSNEVNTFEEDKEFIVDIFADVIVPNEKLYDYLEDDKLTWIDDIPLVNTHIIKQLKAIKQGEDDNFRVPKLYKDNEDKAYVKDLFRKTILNETELAKEYVDKTPNWDSERIAEIDTIILKMAICEFLKFPSIPVKVTLNEYLELAKEYSTPKSSIFINGILDNLVKELEANKRIVKIGRGLM</sequence>
<keyword evidence="5" id="KW-0804">Transcription</keyword>
<keyword evidence="3" id="KW-0694">RNA-binding</keyword>
<reference evidence="7 8" key="1">
    <citation type="submission" date="2023-07" db="EMBL/GenBank/DDBJ databases">
        <title>Sorghum-associated microbial communities from plants grown in Nebraska, USA.</title>
        <authorList>
            <person name="Schachtman D."/>
        </authorList>
    </citation>
    <scope>NUCLEOTIDE SEQUENCE [LARGE SCALE GENOMIC DNA]</scope>
    <source>
        <strain evidence="7 8">BE124</strain>
    </source>
</reference>
<evidence type="ECO:0000256" key="2">
    <source>
        <dbReference type="ARBA" id="ARBA00022814"/>
    </source>
</evidence>
<organism evidence="7 8">
    <name type="scientific">Flavobacterium granuli</name>
    <dbReference type="NCBI Taxonomy" id="280093"/>
    <lineage>
        <taxon>Bacteria</taxon>
        <taxon>Pseudomonadati</taxon>
        <taxon>Bacteroidota</taxon>
        <taxon>Flavobacteriia</taxon>
        <taxon>Flavobacteriales</taxon>
        <taxon>Flavobacteriaceae</taxon>
        <taxon>Flavobacterium</taxon>
    </lineage>
</organism>
<dbReference type="InterPro" id="IPR035926">
    <property type="entry name" value="NusB-like_sf"/>
</dbReference>
<evidence type="ECO:0000313" key="7">
    <source>
        <dbReference type="EMBL" id="MDR6843606.1"/>
    </source>
</evidence>